<dbReference type="CDD" id="cd03362">
    <property type="entry name" value="TOPRIM_TopoIA_TopoIII"/>
    <property type="match status" value="1"/>
</dbReference>
<keyword evidence="14" id="KW-1185">Reference proteome</keyword>
<dbReference type="Gene3D" id="3.40.50.140">
    <property type="match status" value="1"/>
</dbReference>
<dbReference type="GO" id="GO:0043597">
    <property type="term" value="C:cytoplasmic replication fork"/>
    <property type="evidence" value="ECO:0007669"/>
    <property type="project" value="TreeGrafter"/>
</dbReference>
<dbReference type="InterPro" id="IPR023405">
    <property type="entry name" value="Topo_IA_core_domain"/>
</dbReference>
<evidence type="ECO:0000256" key="9">
    <source>
        <dbReference type="ARBA" id="ARBA00032235"/>
    </source>
</evidence>
<dbReference type="GO" id="GO:0003917">
    <property type="term" value="F:DNA topoisomerase type I (single strand cut, ATP-independent) activity"/>
    <property type="evidence" value="ECO:0007669"/>
    <property type="project" value="UniProtKB-EC"/>
</dbReference>
<keyword evidence="5" id="KW-0238">DNA-binding</keyword>
<accession>A0A1I0XYD0</accession>
<dbReference type="InterPro" id="IPR013825">
    <property type="entry name" value="Topo_IA_cen_sub2"/>
</dbReference>
<evidence type="ECO:0000256" key="2">
    <source>
        <dbReference type="ARBA" id="ARBA00009446"/>
    </source>
</evidence>
<dbReference type="InterPro" id="IPR034144">
    <property type="entry name" value="TOPRIM_TopoIII"/>
</dbReference>
<keyword evidence="4" id="KW-0799">Topoisomerase</keyword>
<comment type="similarity">
    <text evidence="2">Belongs to the type IA topoisomerase family.</text>
</comment>
<protein>
    <recommendedName>
        <fullName evidence="3">DNA topoisomerase</fullName>
        <ecNumber evidence="3">5.6.2.1</ecNumber>
    </recommendedName>
    <alternativeName>
        <fullName evidence="10">Omega-protein</fullName>
    </alternativeName>
    <alternativeName>
        <fullName evidence="9">Relaxing enzyme</fullName>
    </alternativeName>
    <alternativeName>
        <fullName evidence="7">Swivelase</fullName>
    </alternativeName>
    <alternativeName>
        <fullName evidence="8">Untwisting enzyme</fullName>
    </alternativeName>
</protein>
<evidence type="ECO:0000256" key="4">
    <source>
        <dbReference type="ARBA" id="ARBA00023029"/>
    </source>
</evidence>
<evidence type="ECO:0000256" key="8">
    <source>
        <dbReference type="ARBA" id="ARBA00031985"/>
    </source>
</evidence>
<dbReference type="Gene3D" id="1.10.290.10">
    <property type="entry name" value="Topoisomerase I, domain 4"/>
    <property type="match status" value="1"/>
</dbReference>
<keyword evidence="6 13" id="KW-0413">Isomerase</keyword>
<dbReference type="EC" id="5.6.2.1" evidence="3"/>
<evidence type="ECO:0000313" key="13">
    <source>
        <dbReference type="EMBL" id="SFB05310.1"/>
    </source>
</evidence>
<dbReference type="SMART" id="SM00493">
    <property type="entry name" value="TOPRIM"/>
    <property type="match status" value="1"/>
</dbReference>
<dbReference type="PANTHER" id="PTHR11390:SF21">
    <property type="entry name" value="DNA TOPOISOMERASE 3-ALPHA"/>
    <property type="match status" value="1"/>
</dbReference>
<dbReference type="SUPFAM" id="SSF56712">
    <property type="entry name" value="Prokaryotic type I DNA topoisomerase"/>
    <property type="match status" value="1"/>
</dbReference>
<dbReference type="InterPro" id="IPR023406">
    <property type="entry name" value="Topo_IA_AS"/>
</dbReference>
<proteinExistence type="inferred from homology"/>
<dbReference type="Proteomes" id="UP000198619">
    <property type="component" value="Unassembled WGS sequence"/>
</dbReference>
<dbReference type="InterPro" id="IPR003602">
    <property type="entry name" value="Topo_IA_DNA-bd_dom"/>
</dbReference>
<dbReference type="GO" id="GO:0006310">
    <property type="term" value="P:DNA recombination"/>
    <property type="evidence" value="ECO:0007669"/>
    <property type="project" value="TreeGrafter"/>
</dbReference>
<dbReference type="PROSITE" id="PS00396">
    <property type="entry name" value="TOPO_IA_1"/>
    <property type="match status" value="1"/>
</dbReference>
<dbReference type="GO" id="GO:0006265">
    <property type="term" value="P:DNA topological change"/>
    <property type="evidence" value="ECO:0007669"/>
    <property type="project" value="InterPro"/>
</dbReference>
<dbReference type="InterPro" id="IPR006171">
    <property type="entry name" value="TOPRIM_dom"/>
</dbReference>
<dbReference type="SMART" id="SM00436">
    <property type="entry name" value="TOP1Bc"/>
    <property type="match status" value="1"/>
</dbReference>
<dbReference type="InterPro" id="IPR013824">
    <property type="entry name" value="Topo_IA_cen_sub1"/>
</dbReference>
<name>A0A1I0XYD0_9CLOT</name>
<dbReference type="Gene3D" id="2.70.20.10">
    <property type="entry name" value="Topoisomerase I, domain 3"/>
    <property type="match status" value="1"/>
</dbReference>
<sequence length="628" mass="72771">MKTLILAEKPSVGRNIADALKCKTRHDGYLEGENHIITWAFGHLLTLYDCKDYDKSMEKWDINKFPYIPQHFKYKVKTQGGYNSKIDTGAKKQLNIIKSLIDRNDVDRIITATDFDREGELISTLIYQYINVEKPVYRILINEWTEDEIRRGLNKLKTNDEMLNLQSAGISRQWLDWVIGINFTTVSTLKYARGKGNVLNVGRVLMPTLKMVYDREMEIEKFNSQKYYELYVNFKAKNGKYKGKFFHDKLEKFPKRESVEKLKNEIDGKDGTVISIDEENKKEIPPVLFNMTNLQGYMTSKHKGWTADKALKVAQSLYEKKLITYPRTSSTALEESLKDKAKKVLDVHKKGLSCEKEIIFSESKRIFNNDKVESHSAIIPTYIIPRVLTPDEQKLYDAIKERFLVQFMEAAEFKVTEVITMIKGEKFDRLFKTKGKVMVKEGYLKLSSDKKKKDEILISLDKDETVKNISSKIEEKSTKPPAHHTEKTLLKAMETCGKNRSSRDEDDKEEEASMEVLKGYSIGTAATRAEIIKKLKDTKYIKTQGKSLLITEKGKKLVEIFPIKELLDTDYTGRMEKALYDIEKGKLDQKTFLDYIFKFTFNGVQKIKRDRFITIGVSENIKNETKQS</sequence>
<dbReference type="STRING" id="84698.SAMN04488528_101036"/>
<evidence type="ECO:0000313" key="14">
    <source>
        <dbReference type="Proteomes" id="UP000198619"/>
    </source>
</evidence>
<dbReference type="Pfam" id="PF01131">
    <property type="entry name" value="Topoisom_bac"/>
    <property type="match status" value="1"/>
</dbReference>
<gene>
    <name evidence="13" type="ORF">SAMN04488528_101036</name>
</gene>
<dbReference type="GO" id="GO:0003677">
    <property type="term" value="F:DNA binding"/>
    <property type="evidence" value="ECO:0007669"/>
    <property type="project" value="UniProtKB-KW"/>
</dbReference>
<evidence type="ECO:0000259" key="11">
    <source>
        <dbReference type="PROSITE" id="PS50880"/>
    </source>
</evidence>
<evidence type="ECO:0000256" key="3">
    <source>
        <dbReference type="ARBA" id="ARBA00012891"/>
    </source>
</evidence>
<dbReference type="RefSeq" id="WP_090040430.1">
    <property type="nucleotide sequence ID" value="NZ_FOKI01000010.1"/>
</dbReference>
<dbReference type="OrthoDB" id="9803554at2"/>
<evidence type="ECO:0000256" key="6">
    <source>
        <dbReference type="ARBA" id="ARBA00023235"/>
    </source>
</evidence>
<reference evidence="13 14" key="1">
    <citation type="submission" date="2016-10" db="EMBL/GenBank/DDBJ databases">
        <authorList>
            <person name="de Groot N.N."/>
        </authorList>
    </citation>
    <scope>NUCLEOTIDE SEQUENCE [LARGE SCALE GENOMIC DNA]</scope>
    <source>
        <strain evidence="13 14">DSM 12271</strain>
    </source>
</reference>
<dbReference type="InterPro" id="IPR003601">
    <property type="entry name" value="Topo_IA_2"/>
</dbReference>
<dbReference type="PRINTS" id="PR00417">
    <property type="entry name" value="PRTPISMRASEI"/>
</dbReference>
<evidence type="ECO:0000256" key="7">
    <source>
        <dbReference type="ARBA" id="ARBA00030003"/>
    </source>
</evidence>
<dbReference type="AlphaFoldDB" id="A0A1I0XYD0"/>
<feature type="domain" description="Toprim" evidence="11">
    <location>
        <begin position="2"/>
        <end position="147"/>
    </location>
</feature>
<dbReference type="Gene3D" id="1.10.460.10">
    <property type="entry name" value="Topoisomerase I, domain 2"/>
    <property type="match status" value="1"/>
</dbReference>
<dbReference type="InterPro" id="IPR000380">
    <property type="entry name" value="Topo_IA"/>
</dbReference>
<feature type="domain" description="Topo IA-type catalytic" evidence="12">
    <location>
        <begin position="162"/>
        <end position="605"/>
    </location>
</feature>
<evidence type="ECO:0000256" key="10">
    <source>
        <dbReference type="ARBA" id="ARBA00032877"/>
    </source>
</evidence>
<dbReference type="PANTHER" id="PTHR11390">
    <property type="entry name" value="PROKARYOTIC DNA TOPOISOMERASE"/>
    <property type="match status" value="1"/>
</dbReference>
<dbReference type="InterPro" id="IPR013497">
    <property type="entry name" value="Topo_IA_cen"/>
</dbReference>
<dbReference type="PROSITE" id="PS52039">
    <property type="entry name" value="TOPO_IA_2"/>
    <property type="match status" value="1"/>
</dbReference>
<evidence type="ECO:0000259" key="12">
    <source>
        <dbReference type="PROSITE" id="PS52039"/>
    </source>
</evidence>
<dbReference type="InterPro" id="IPR013826">
    <property type="entry name" value="Topo_IA_cen_sub3"/>
</dbReference>
<dbReference type="SMART" id="SM00437">
    <property type="entry name" value="TOP1Ac"/>
    <property type="match status" value="1"/>
</dbReference>
<comment type="catalytic activity">
    <reaction evidence="1">
        <text>ATP-independent breakage of single-stranded DNA, followed by passage and rejoining.</text>
        <dbReference type="EC" id="5.6.2.1"/>
    </reaction>
</comment>
<evidence type="ECO:0000256" key="1">
    <source>
        <dbReference type="ARBA" id="ARBA00000213"/>
    </source>
</evidence>
<evidence type="ECO:0000256" key="5">
    <source>
        <dbReference type="ARBA" id="ARBA00023125"/>
    </source>
</evidence>
<dbReference type="EMBL" id="FOKI01000010">
    <property type="protein sequence ID" value="SFB05310.1"/>
    <property type="molecule type" value="Genomic_DNA"/>
</dbReference>
<organism evidence="13 14">
    <name type="scientific">Clostridium frigidicarnis</name>
    <dbReference type="NCBI Taxonomy" id="84698"/>
    <lineage>
        <taxon>Bacteria</taxon>
        <taxon>Bacillati</taxon>
        <taxon>Bacillota</taxon>
        <taxon>Clostridia</taxon>
        <taxon>Eubacteriales</taxon>
        <taxon>Clostridiaceae</taxon>
        <taxon>Clostridium</taxon>
    </lineage>
</organism>
<dbReference type="PROSITE" id="PS50880">
    <property type="entry name" value="TOPRIM"/>
    <property type="match status" value="1"/>
</dbReference>
<dbReference type="Pfam" id="PF01751">
    <property type="entry name" value="Toprim"/>
    <property type="match status" value="1"/>
</dbReference>
<dbReference type="GO" id="GO:0006281">
    <property type="term" value="P:DNA repair"/>
    <property type="evidence" value="ECO:0007669"/>
    <property type="project" value="TreeGrafter"/>
</dbReference>